<organism evidence="2 3">
    <name type="scientific">Pseudonocardia hydrocarbonoxydans</name>
    <dbReference type="NCBI Taxonomy" id="76726"/>
    <lineage>
        <taxon>Bacteria</taxon>
        <taxon>Bacillati</taxon>
        <taxon>Actinomycetota</taxon>
        <taxon>Actinomycetes</taxon>
        <taxon>Pseudonocardiales</taxon>
        <taxon>Pseudonocardiaceae</taxon>
        <taxon>Pseudonocardia</taxon>
    </lineage>
</organism>
<protein>
    <submittedName>
        <fullName evidence="2">Uncharacterized protein</fullName>
    </submittedName>
</protein>
<feature type="transmembrane region" description="Helical" evidence="1">
    <location>
        <begin position="25"/>
        <end position="43"/>
    </location>
</feature>
<proteinExistence type="predicted"/>
<accession>A0A4Y3WVE4</accession>
<evidence type="ECO:0000313" key="3">
    <source>
        <dbReference type="Proteomes" id="UP000320338"/>
    </source>
</evidence>
<keyword evidence="1" id="KW-0812">Transmembrane</keyword>
<feature type="transmembrane region" description="Helical" evidence="1">
    <location>
        <begin position="84"/>
        <end position="104"/>
    </location>
</feature>
<dbReference type="EMBL" id="BJNG01000060">
    <property type="protein sequence ID" value="GEC22852.1"/>
    <property type="molecule type" value="Genomic_DNA"/>
</dbReference>
<dbReference type="Proteomes" id="UP000320338">
    <property type="component" value="Unassembled WGS sequence"/>
</dbReference>
<name>A0A4Y3WVE4_9PSEU</name>
<keyword evidence="3" id="KW-1185">Reference proteome</keyword>
<comment type="caution">
    <text evidence="2">The sequence shown here is derived from an EMBL/GenBank/DDBJ whole genome shotgun (WGS) entry which is preliminary data.</text>
</comment>
<evidence type="ECO:0000313" key="2">
    <source>
        <dbReference type="EMBL" id="GEC22852.1"/>
    </source>
</evidence>
<keyword evidence="1" id="KW-0472">Membrane</keyword>
<keyword evidence="1" id="KW-1133">Transmembrane helix</keyword>
<dbReference type="AlphaFoldDB" id="A0A4Y3WVE4"/>
<gene>
    <name evidence="2" type="ORF">PHY01_51350</name>
</gene>
<evidence type="ECO:0000256" key="1">
    <source>
        <dbReference type="SAM" id="Phobius"/>
    </source>
</evidence>
<reference evidence="2 3" key="1">
    <citation type="submission" date="2019-06" db="EMBL/GenBank/DDBJ databases">
        <title>Whole genome shotgun sequence of Pseudonocardia hydrocarbonoxydans NBRC 14498.</title>
        <authorList>
            <person name="Hosoyama A."/>
            <person name="Uohara A."/>
            <person name="Ohji S."/>
            <person name="Ichikawa N."/>
        </authorList>
    </citation>
    <scope>NUCLEOTIDE SEQUENCE [LARGE SCALE GENOMIC DNA]</scope>
    <source>
        <strain evidence="2 3">NBRC 14498</strain>
    </source>
</reference>
<feature type="transmembrane region" description="Helical" evidence="1">
    <location>
        <begin position="55"/>
        <end position="78"/>
    </location>
</feature>
<sequence>MLTPVTLPRGMISAVLDWSLLDGPLPWLVAGTGVVALGVLLAAGGRRGWRRGVPVALAVAAGLTAAAVLVVDVVWRPFPDPLPLPLILAVGVGLLGIGLAVARLRWWSPVAARSSPTPGS</sequence>